<evidence type="ECO:0000256" key="1">
    <source>
        <dbReference type="ARBA" id="ARBA00004196"/>
    </source>
</evidence>
<keyword evidence="6" id="KW-0472">Membrane</keyword>
<comment type="caution">
    <text evidence="8">The sequence shown here is derived from an EMBL/GenBank/DDBJ whole genome shotgun (WGS) entry which is preliminary data.</text>
</comment>
<dbReference type="Pfam" id="PF23914">
    <property type="entry name" value="TPR_CcmH_CycH"/>
    <property type="match status" value="1"/>
</dbReference>
<sequence length="473" mass="50268">MVFWALATLVTLGAAVWIARPFLKSGTMEMEAHDSTISIYRDQLDEVERDLAAGIISEGECDAARQEIERRALQSARRLDQGFFVGRRSIPTAIGIVALCSVAVAALYIALGTPQAPDQPLAARQTELLTQRAAAGDIASSAQLLQQAAEETPEDFETWWMLAKSYSEMGDDAAAAEAYRRAAELSNDNPGVLSAYAEAMTLANGNKVPAAARVIFEQVVKEHPDPRARYYIALAKAQSQDFHGAITDWAALLGESAPNAPWATTVRRDIVNMARFLKADVRAYMPDATQAEIAAAGGASQGAASAERVSELEATVSADPTDHKAWIALAGQHAALGDGQAALAALEKARSHFKAAPFVLQKFDETARALGLDMLDRGPGTAGPDAEQIAAASRLSQQDQDDMIEGMVAGLAAKLEENPDNLDGWIMLVRSYANLGRIEKARAAYDAATAQYSGNAAAIEALREGTAGVIAAN</sequence>
<evidence type="ECO:0000313" key="8">
    <source>
        <dbReference type="EMBL" id="PRY23231.1"/>
    </source>
</evidence>
<dbReference type="Pfam" id="PF14559">
    <property type="entry name" value="TPR_19"/>
    <property type="match status" value="1"/>
</dbReference>
<protein>
    <submittedName>
        <fullName evidence="8">Cytochrome c-type biogenesis protein CcmH</fullName>
    </submittedName>
</protein>
<dbReference type="AlphaFoldDB" id="A0A2T0RQ03"/>
<feature type="repeat" description="TPR" evidence="5">
    <location>
        <begin position="156"/>
        <end position="189"/>
    </location>
</feature>
<dbReference type="PANTHER" id="PTHR47870:SF1">
    <property type="entry name" value="CYTOCHROME C-TYPE BIOGENESIS PROTEIN CCMH"/>
    <property type="match status" value="1"/>
</dbReference>
<reference evidence="8 9" key="1">
    <citation type="submission" date="2018-03" db="EMBL/GenBank/DDBJ databases">
        <title>Genomic Encyclopedia of Archaeal and Bacterial Type Strains, Phase II (KMG-II): from individual species to whole genera.</title>
        <authorList>
            <person name="Goeker M."/>
        </authorList>
    </citation>
    <scope>NUCLEOTIDE SEQUENCE [LARGE SCALE GENOMIC DNA]</scope>
    <source>
        <strain evidence="8 9">DSM 29328</strain>
    </source>
</reference>
<organism evidence="8 9">
    <name type="scientific">Aliiruegeria haliotis</name>
    <dbReference type="NCBI Taxonomy" id="1280846"/>
    <lineage>
        <taxon>Bacteria</taxon>
        <taxon>Pseudomonadati</taxon>
        <taxon>Pseudomonadota</taxon>
        <taxon>Alphaproteobacteria</taxon>
        <taxon>Rhodobacterales</taxon>
        <taxon>Roseobacteraceae</taxon>
        <taxon>Aliiruegeria</taxon>
    </lineage>
</organism>
<dbReference type="Proteomes" id="UP000239480">
    <property type="component" value="Unassembled WGS sequence"/>
</dbReference>
<dbReference type="PROSITE" id="PS50005">
    <property type="entry name" value="TPR"/>
    <property type="match status" value="1"/>
</dbReference>
<keyword evidence="3" id="KW-0201">Cytochrome c-type biogenesis</keyword>
<evidence type="ECO:0000256" key="3">
    <source>
        <dbReference type="ARBA" id="ARBA00022748"/>
    </source>
</evidence>
<evidence type="ECO:0000256" key="2">
    <source>
        <dbReference type="ARBA" id="ARBA00022737"/>
    </source>
</evidence>
<dbReference type="Gene3D" id="1.25.40.10">
    <property type="entry name" value="Tetratricopeptide repeat domain"/>
    <property type="match status" value="2"/>
</dbReference>
<keyword evidence="2" id="KW-0677">Repeat</keyword>
<feature type="transmembrane region" description="Helical" evidence="6">
    <location>
        <begin position="90"/>
        <end position="111"/>
    </location>
</feature>
<dbReference type="NCBIfam" id="TIGR03142">
    <property type="entry name" value="cytochro_ccmI"/>
    <property type="match status" value="1"/>
</dbReference>
<keyword evidence="9" id="KW-1185">Reference proteome</keyword>
<name>A0A2T0RQ03_9RHOB</name>
<keyword evidence="6" id="KW-0812">Transmembrane</keyword>
<gene>
    <name evidence="8" type="ORF">CLV78_105287</name>
</gene>
<dbReference type="InterPro" id="IPR019734">
    <property type="entry name" value="TPR_rpt"/>
</dbReference>
<dbReference type="InterPro" id="IPR051263">
    <property type="entry name" value="C-type_cytochrome_biogenesis"/>
</dbReference>
<keyword evidence="4 5" id="KW-0802">TPR repeat</keyword>
<dbReference type="SUPFAM" id="SSF48452">
    <property type="entry name" value="TPR-like"/>
    <property type="match status" value="2"/>
</dbReference>
<dbReference type="RefSeq" id="WP_106205528.1">
    <property type="nucleotide sequence ID" value="NZ_PVTD01000005.1"/>
</dbReference>
<feature type="domain" description="Cytochrome c-type biogenesis protein H TPR" evidence="7">
    <location>
        <begin position="138"/>
        <end position="255"/>
    </location>
</feature>
<dbReference type="EMBL" id="PVTD01000005">
    <property type="protein sequence ID" value="PRY23231.1"/>
    <property type="molecule type" value="Genomic_DNA"/>
</dbReference>
<dbReference type="GO" id="GO:0017004">
    <property type="term" value="P:cytochrome complex assembly"/>
    <property type="evidence" value="ECO:0007669"/>
    <property type="project" value="UniProtKB-KW"/>
</dbReference>
<dbReference type="SMART" id="SM00028">
    <property type="entry name" value="TPR"/>
    <property type="match status" value="4"/>
</dbReference>
<dbReference type="InterPro" id="IPR056413">
    <property type="entry name" value="TPR_CcmH_CycH"/>
</dbReference>
<dbReference type="InterPro" id="IPR011990">
    <property type="entry name" value="TPR-like_helical_dom_sf"/>
</dbReference>
<dbReference type="InterPro" id="IPR017560">
    <property type="entry name" value="Cyt_c_biogenesis_CcmI"/>
</dbReference>
<dbReference type="GO" id="GO:0005886">
    <property type="term" value="C:plasma membrane"/>
    <property type="evidence" value="ECO:0007669"/>
    <property type="project" value="TreeGrafter"/>
</dbReference>
<evidence type="ECO:0000256" key="5">
    <source>
        <dbReference type="PROSITE-ProRule" id="PRU00339"/>
    </source>
</evidence>
<evidence type="ECO:0000256" key="6">
    <source>
        <dbReference type="SAM" id="Phobius"/>
    </source>
</evidence>
<dbReference type="PANTHER" id="PTHR47870">
    <property type="entry name" value="CYTOCHROME C-TYPE BIOGENESIS PROTEIN CCMH"/>
    <property type="match status" value="1"/>
</dbReference>
<keyword evidence="6" id="KW-1133">Transmembrane helix</keyword>
<accession>A0A2T0RQ03</accession>
<dbReference type="OrthoDB" id="9815847at2"/>
<evidence type="ECO:0000313" key="9">
    <source>
        <dbReference type="Proteomes" id="UP000239480"/>
    </source>
</evidence>
<dbReference type="GO" id="GO:0030313">
    <property type="term" value="C:cell envelope"/>
    <property type="evidence" value="ECO:0007669"/>
    <property type="project" value="UniProtKB-SubCell"/>
</dbReference>
<evidence type="ECO:0000259" key="7">
    <source>
        <dbReference type="Pfam" id="PF23914"/>
    </source>
</evidence>
<evidence type="ECO:0000256" key="4">
    <source>
        <dbReference type="ARBA" id="ARBA00022803"/>
    </source>
</evidence>
<proteinExistence type="predicted"/>
<comment type="subcellular location">
    <subcellularLocation>
        <location evidence="1">Cell envelope</location>
    </subcellularLocation>
</comment>